<comment type="caution">
    <text evidence="2">The sequence shown here is derived from an EMBL/GenBank/DDBJ whole genome shotgun (WGS) entry which is preliminary data.</text>
</comment>
<dbReference type="SUPFAM" id="SSF160582">
    <property type="entry name" value="MbtH-like"/>
    <property type="match status" value="1"/>
</dbReference>
<evidence type="ECO:0000259" key="1">
    <source>
        <dbReference type="SMART" id="SM00923"/>
    </source>
</evidence>
<evidence type="ECO:0000313" key="3">
    <source>
        <dbReference type="Proteomes" id="UP000578112"/>
    </source>
</evidence>
<reference evidence="2 3" key="1">
    <citation type="submission" date="2020-08" db="EMBL/GenBank/DDBJ databases">
        <title>Sequencing the genomes of 1000 actinobacteria strains.</title>
        <authorList>
            <person name="Klenk H.-P."/>
        </authorList>
    </citation>
    <scope>NUCLEOTIDE SEQUENCE [LARGE SCALE GENOMIC DNA]</scope>
    <source>
        <strain evidence="2 3">DSM 43149</strain>
    </source>
</reference>
<dbReference type="EMBL" id="JACHNH010000001">
    <property type="protein sequence ID" value="MBB4761973.1"/>
    <property type="molecule type" value="Genomic_DNA"/>
</dbReference>
<evidence type="ECO:0000313" key="2">
    <source>
        <dbReference type="EMBL" id="MBB4761973.1"/>
    </source>
</evidence>
<dbReference type="InterPro" id="IPR038020">
    <property type="entry name" value="MbtH-like_sf"/>
</dbReference>
<dbReference type="AlphaFoldDB" id="A0A7W7HWF0"/>
<dbReference type="PANTHER" id="PTHR38444">
    <property type="entry name" value="ENTEROBACTIN BIOSYNTHESIS PROTEIN YBDZ"/>
    <property type="match status" value="1"/>
</dbReference>
<dbReference type="InterPro" id="IPR005153">
    <property type="entry name" value="MbtH-like_dom"/>
</dbReference>
<gene>
    <name evidence="2" type="ORF">BJ971_002529</name>
</gene>
<organism evidence="2 3">
    <name type="scientific">Actinoplanes digitatis</name>
    <dbReference type="NCBI Taxonomy" id="1868"/>
    <lineage>
        <taxon>Bacteria</taxon>
        <taxon>Bacillati</taxon>
        <taxon>Actinomycetota</taxon>
        <taxon>Actinomycetes</taxon>
        <taxon>Micromonosporales</taxon>
        <taxon>Micromonosporaceae</taxon>
        <taxon>Actinoplanes</taxon>
    </lineage>
</organism>
<dbReference type="Pfam" id="PF03621">
    <property type="entry name" value="MbtH"/>
    <property type="match status" value="1"/>
</dbReference>
<accession>A0A7W7HWF0</accession>
<dbReference type="RefSeq" id="WP_184992742.1">
    <property type="nucleotide sequence ID" value="NZ_BOMK01000002.1"/>
</dbReference>
<protein>
    <submittedName>
        <fullName evidence="2">MbtH protein</fullName>
    </submittedName>
</protein>
<dbReference type="PANTHER" id="PTHR38444:SF1">
    <property type="entry name" value="ENTEROBACTIN BIOSYNTHESIS PROTEIN YBDZ"/>
    <property type="match status" value="1"/>
</dbReference>
<dbReference type="GO" id="GO:0005829">
    <property type="term" value="C:cytosol"/>
    <property type="evidence" value="ECO:0007669"/>
    <property type="project" value="TreeGrafter"/>
</dbReference>
<dbReference type="Gene3D" id="3.90.820.10">
    <property type="entry name" value="Structural Genomics, Unknown Function 30-nov-00 1gh9 Mol_id"/>
    <property type="match status" value="1"/>
</dbReference>
<dbReference type="InterPro" id="IPR037407">
    <property type="entry name" value="MLP_fam"/>
</dbReference>
<keyword evidence="3" id="KW-1185">Reference proteome</keyword>
<dbReference type="Proteomes" id="UP000578112">
    <property type="component" value="Unassembled WGS sequence"/>
</dbReference>
<dbReference type="SMART" id="SM00923">
    <property type="entry name" value="MbtH"/>
    <property type="match status" value="1"/>
</dbReference>
<sequence>MSAFDRPDAVFTVLVNDDGRHSLWPAGLRVPTGWRVVHGEDSREACLGYVEQHSRDRT</sequence>
<proteinExistence type="predicted"/>
<dbReference type="GO" id="GO:0019290">
    <property type="term" value="P:siderophore biosynthetic process"/>
    <property type="evidence" value="ECO:0007669"/>
    <property type="project" value="TreeGrafter"/>
</dbReference>
<name>A0A7W7HWF0_9ACTN</name>
<feature type="domain" description="MbtH-like" evidence="1">
    <location>
        <begin position="2"/>
        <end position="52"/>
    </location>
</feature>